<proteinExistence type="predicted"/>
<reference evidence="2 3" key="1">
    <citation type="journal article" date="2023" name="bioRxiv">
        <title>Conserved and derived expression patterns and positive selection on dental genes reveal complex evolutionary context of ever-growing rodent molars.</title>
        <authorList>
            <person name="Calamari Z.T."/>
            <person name="Song A."/>
            <person name="Cohen E."/>
            <person name="Akter M."/>
            <person name="Roy R.D."/>
            <person name="Hallikas O."/>
            <person name="Christensen M.M."/>
            <person name="Li P."/>
            <person name="Marangoni P."/>
            <person name="Jernvall J."/>
            <person name="Klein O.D."/>
        </authorList>
    </citation>
    <scope>NUCLEOTIDE SEQUENCE [LARGE SCALE GENOMIC DNA]</scope>
    <source>
        <strain evidence="2">V071</strain>
    </source>
</reference>
<protein>
    <submittedName>
        <fullName evidence="2">Uncharacterized protein</fullName>
    </submittedName>
</protein>
<comment type="caution">
    <text evidence="2">The sequence shown here is derived from an EMBL/GenBank/DDBJ whole genome shotgun (WGS) entry which is preliminary data.</text>
</comment>
<organism evidence="2 3">
    <name type="scientific">Myodes glareolus</name>
    <name type="common">Bank vole</name>
    <name type="synonym">Clethrionomys glareolus</name>
    <dbReference type="NCBI Taxonomy" id="447135"/>
    <lineage>
        <taxon>Eukaryota</taxon>
        <taxon>Metazoa</taxon>
        <taxon>Chordata</taxon>
        <taxon>Craniata</taxon>
        <taxon>Vertebrata</taxon>
        <taxon>Euteleostomi</taxon>
        <taxon>Mammalia</taxon>
        <taxon>Eutheria</taxon>
        <taxon>Euarchontoglires</taxon>
        <taxon>Glires</taxon>
        <taxon>Rodentia</taxon>
        <taxon>Myomorpha</taxon>
        <taxon>Muroidea</taxon>
        <taxon>Cricetidae</taxon>
        <taxon>Arvicolinae</taxon>
        <taxon>Myodes</taxon>
    </lineage>
</organism>
<dbReference type="EMBL" id="JBBHLL010000221">
    <property type="protein sequence ID" value="KAK7809101.1"/>
    <property type="molecule type" value="Genomic_DNA"/>
</dbReference>
<feature type="region of interest" description="Disordered" evidence="1">
    <location>
        <begin position="50"/>
        <end position="124"/>
    </location>
</feature>
<sequence>WRSNDGENTTLTQGNQTENHQFSILHIHNAMNLFENGLSEDLNETVKINHMRGDTTGDDTDELQRPQAAISPGPGSELEESCELEVQLSDRDAGLEPHIPLPCSNENLTRDDSEDENSCSEESTSVTCQSSKEVQRARQAVGICSQATVL</sequence>
<evidence type="ECO:0000256" key="1">
    <source>
        <dbReference type="SAM" id="MobiDB-lite"/>
    </source>
</evidence>
<keyword evidence="3" id="KW-1185">Reference proteome</keyword>
<feature type="non-terminal residue" evidence="2">
    <location>
        <position position="1"/>
    </location>
</feature>
<gene>
    <name evidence="2" type="ORF">U0070_012195</name>
</gene>
<evidence type="ECO:0000313" key="2">
    <source>
        <dbReference type="EMBL" id="KAK7809101.1"/>
    </source>
</evidence>
<dbReference type="AlphaFoldDB" id="A0AAW0I3Z7"/>
<evidence type="ECO:0000313" key="3">
    <source>
        <dbReference type="Proteomes" id="UP001488838"/>
    </source>
</evidence>
<dbReference type="Proteomes" id="UP001488838">
    <property type="component" value="Unassembled WGS sequence"/>
</dbReference>
<name>A0AAW0I3Z7_MYOGA</name>
<accession>A0AAW0I3Z7</accession>